<gene>
    <name evidence="5" type="ORF">H072_2942</name>
</gene>
<dbReference type="InterPro" id="IPR039135">
    <property type="entry name" value="NAT9-like"/>
</dbReference>
<evidence type="ECO:0000256" key="2">
    <source>
        <dbReference type="ARBA" id="ARBA00022679"/>
    </source>
</evidence>
<sequence length="254" mass="28878">MRLNESVAVITNKLVFLPYEASHVETYSEWMGSEAIREATASERLSLAEEYAMQKSWREDADKLTFILSLPSDGIKAAASHDGPLKNYIVVEGVDDKPEILIGDVNLFLYEDDEEEEVEGQERGPVEMVGEVELMIARPEFQGRGLGKLAVIIFILYVLQHQGDILSQDSSRNLKGKSFKHLRVKIGKENTRSLELFQKLGFVKLTEEPNVFGEFELRLKIEPLEGVQENLEVMMRDSGVEWMEEVGFQRPLKV</sequence>
<dbReference type="HOGENOM" id="CLU_073102_0_0_1"/>
<dbReference type="OrthoDB" id="5043642at2759"/>
<evidence type="ECO:0000313" key="5">
    <source>
        <dbReference type="EMBL" id="EPS43066.1"/>
    </source>
</evidence>
<proteinExistence type="inferred from homology"/>
<dbReference type="SUPFAM" id="SSF55729">
    <property type="entry name" value="Acyl-CoA N-acyltransferases (Nat)"/>
    <property type="match status" value="1"/>
</dbReference>
<dbReference type="eggNOG" id="KOG4135">
    <property type="taxonomic scope" value="Eukaryota"/>
</dbReference>
<dbReference type="Gene3D" id="3.40.630.30">
    <property type="match status" value="1"/>
</dbReference>
<evidence type="ECO:0000256" key="3">
    <source>
        <dbReference type="ARBA" id="ARBA00023315"/>
    </source>
</evidence>
<evidence type="ECO:0000313" key="6">
    <source>
        <dbReference type="Proteomes" id="UP000015100"/>
    </source>
</evidence>
<dbReference type="EMBL" id="AQGS01000089">
    <property type="protein sequence ID" value="EPS43066.1"/>
    <property type="molecule type" value="Genomic_DNA"/>
</dbReference>
<dbReference type="Proteomes" id="UP000015100">
    <property type="component" value="Unassembled WGS sequence"/>
</dbReference>
<name>S8APM0_DACHA</name>
<evidence type="ECO:0000256" key="1">
    <source>
        <dbReference type="ARBA" id="ARBA00009342"/>
    </source>
</evidence>
<dbReference type="STRING" id="1284197.S8APM0"/>
<dbReference type="AlphaFoldDB" id="S8APM0"/>
<evidence type="ECO:0000259" key="4">
    <source>
        <dbReference type="PROSITE" id="PS51186"/>
    </source>
</evidence>
<protein>
    <recommendedName>
        <fullName evidence="4">N-acetyltransferase domain-containing protein</fullName>
    </recommendedName>
</protein>
<dbReference type="Pfam" id="PF13302">
    <property type="entry name" value="Acetyltransf_3"/>
    <property type="match status" value="1"/>
</dbReference>
<dbReference type="GO" id="GO:0008080">
    <property type="term" value="F:N-acetyltransferase activity"/>
    <property type="evidence" value="ECO:0007669"/>
    <property type="project" value="InterPro"/>
</dbReference>
<feature type="domain" description="N-acetyltransferase" evidence="4">
    <location>
        <begin position="34"/>
        <end position="222"/>
    </location>
</feature>
<dbReference type="PANTHER" id="PTHR13256">
    <property type="entry name" value="N-ACETYLTRANSFERASE 9"/>
    <property type="match status" value="1"/>
</dbReference>
<dbReference type="PANTHER" id="PTHR13256:SF16">
    <property type="entry name" value="ALPHA_BETA-TUBULIN-N-ACETYLTRANSFERASE 9"/>
    <property type="match status" value="1"/>
</dbReference>
<keyword evidence="3" id="KW-0012">Acyltransferase</keyword>
<accession>S8APM0</accession>
<dbReference type="PROSITE" id="PS51186">
    <property type="entry name" value="GNAT"/>
    <property type="match status" value="1"/>
</dbReference>
<comment type="similarity">
    <text evidence="1">Belongs to the acetyltransferase family. GNAT subfamily.</text>
</comment>
<reference evidence="5 6" key="1">
    <citation type="journal article" date="2013" name="PLoS Genet.">
        <title>Genomic mechanisms accounting for the adaptation to parasitism in nematode-trapping fungi.</title>
        <authorList>
            <person name="Meerupati T."/>
            <person name="Andersson K.M."/>
            <person name="Friman E."/>
            <person name="Kumar D."/>
            <person name="Tunlid A."/>
            <person name="Ahren D."/>
        </authorList>
    </citation>
    <scope>NUCLEOTIDE SEQUENCE [LARGE SCALE GENOMIC DNA]</scope>
    <source>
        <strain evidence="5 6">CBS 200.50</strain>
    </source>
</reference>
<dbReference type="OMA" id="WHVPRYH"/>
<dbReference type="InterPro" id="IPR016181">
    <property type="entry name" value="Acyl_CoA_acyltransferase"/>
</dbReference>
<organism evidence="5 6">
    <name type="scientific">Dactylellina haptotyla (strain CBS 200.50)</name>
    <name type="common">Nematode-trapping fungus</name>
    <name type="synonym">Monacrosporium haptotylum</name>
    <dbReference type="NCBI Taxonomy" id="1284197"/>
    <lineage>
        <taxon>Eukaryota</taxon>
        <taxon>Fungi</taxon>
        <taxon>Dikarya</taxon>
        <taxon>Ascomycota</taxon>
        <taxon>Pezizomycotina</taxon>
        <taxon>Orbiliomycetes</taxon>
        <taxon>Orbiliales</taxon>
        <taxon>Orbiliaceae</taxon>
        <taxon>Dactylellina</taxon>
    </lineage>
</organism>
<dbReference type="InterPro" id="IPR000182">
    <property type="entry name" value="GNAT_dom"/>
</dbReference>
<keyword evidence="6" id="KW-1185">Reference proteome</keyword>
<reference evidence="6" key="2">
    <citation type="submission" date="2013-04" db="EMBL/GenBank/DDBJ databases">
        <title>Genomic mechanisms accounting for the adaptation to parasitism in nematode-trapping fungi.</title>
        <authorList>
            <person name="Ahren D.G."/>
        </authorList>
    </citation>
    <scope>NUCLEOTIDE SEQUENCE [LARGE SCALE GENOMIC DNA]</scope>
    <source>
        <strain evidence="6">CBS 200.50</strain>
    </source>
</reference>
<comment type="caution">
    <text evidence="5">The sequence shown here is derived from an EMBL/GenBank/DDBJ whole genome shotgun (WGS) entry which is preliminary data.</text>
</comment>
<keyword evidence="2" id="KW-0808">Transferase</keyword>